<dbReference type="GO" id="GO:0015631">
    <property type="term" value="F:tubulin binding"/>
    <property type="evidence" value="ECO:0007669"/>
    <property type="project" value="TreeGrafter"/>
</dbReference>
<sequence length="280" mass="32631">MAQEIDKLKSQWQLDRRRLQEDHAHELFIIKEAHQEERDMVLKELHDRLTSPTILSTRVLSSTSSNNSCRALGSTLTDIQPCNRSERHPSCSQGKLMSPSFVYDSDGQETIDIKLSPDLDLCNSSTALIKCVYSSTDTISTADPLCTCKDDKSIERHQVFTRTMVGDWMWKYTRHRLRKESKHQRFFWFHPYTQMLYWSTNEPGNQQNEAIKNGKVVCMCFLFTYIIIIVRVVSFEVIQNENVPSISIKTPNRSMRIQCLNLNSHYVWIRTLSCIFSPKQ</sequence>
<organism evidence="2">
    <name type="scientific">Rhizopus microsporus var. microsporus</name>
    <dbReference type="NCBI Taxonomy" id="86635"/>
    <lineage>
        <taxon>Eukaryota</taxon>
        <taxon>Fungi</taxon>
        <taxon>Fungi incertae sedis</taxon>
        <taxon>Mucoromycota</taxon>
        <taxon>Mucoromycotina</taxon>
        <taxon>Mucoromycetes</taxon>
        <taxon>Mucorales</taxon>
        <taxon>Mucorineae</taxon>
        <taxon>Rhizopodaceae</taxon>
        <taxon>Rhizopus</taxon>
    </lineage>
</organism>
<dbReference type="Pfam" id="PF12814">
    <property type="entry name" value="Mcp5_PH"/>
    <property type="match status" value="1"/>
</dbReference>
<dbReference type="SUPFAM" id="SSF50729">
    <property type="entry name" value="PH domain-like"/>
    <property type="match status" value="1"/>
</dbReference>
<dbReference type="PANTHER" id="PTHR28190">
    <property type="entry name" value="NUCLEAR MIGRATION PROTEIN NUM1"/>
    <property type="match status" value="1"/>
</dbReference>
<dbReference type="InterPro" id="IPR024774">
    <property type="entry name" value="PH_dom-Mcp5-type"/>
</dbReference>
<dbReference type="GO" id="GO:0005938">
    <property type="term" value="C:cell cortex"/>
    <property type="evidence" value="ECO:0007669"/>
    <property type="project" value="InterPro"/>
</dbReference>
<dbReference type="GO" id="GO:0000226">
    <property type="term" value="P:microtubule cytoskeleton organization"/>
    <property type="evidence" value="ECO:0007669"/>
    <property type="project" value="TreeGrafter"/>
</dbReference>
<evidence type="ECO:0000313" key="2">
    <source>
        <dbReference type="EMBL" id="ORE10978.1"/>
    </source>
</evidence>
<dbReference type="EMBL" id="KV921860">
    <property type="protein sequence ID" value="ORE10978.1"/>
    <property type="molecule type" value="Genomic_DNA"/>
</dbReference>
<dbReference type="InterPro" id="IPR053005">
    <property type="entry name" value="Nuclear_Pos-Cytoskel_Interact"/>
</dbReference>
<accession>A0A1X0RGH2</accession>
<evidence type="ECO:0000259" key="1">
    <source>
        <dbReference type="Pfam" id="PF12814"/>
    </source>
</evidence>
<proteinExistence type="predicted"/>
<name>A0A1X0RGH2_RHIZD</name>
<dbReference type="Proteomes" id="UP000242414">
    <property type="component" value="Unassembled WGS sequence"/>
</dbReference>
<dbReference type="AlphaFoldDB" id="A0A1X0RGH2"/>
<feature type="domain" description="Pleckstrin homology" evidence="1">
    <location>
        <begin position="158"/>
        <end position="276"/>
    </location>
</feature>
<dbReference type="GO" id="GO:0005543">
    <property type="term" value="F:phospholipid binding"/>
    <property type="evidence" value="ECO:0007669"/>
    <property type="project" value="InterPro"/>
</dbReference>
<dbReference type="OrthoDB" id="2149224at2759"/>
<dbReference type="PANTHER" id="PTHR28190:SF1">
    <property type="entry name" value="NUCLEAR MIGRATION PROTEIN NUM1"/>
    <property type="match status" value="1"/>
</dbReference>
<reference evidence="2" key="1">
    <citation type="journal article" date="2016" name="Proc. Natl. Acad. Sci. U.S.A.">
        <title>Lipid metabolic changes in an early divergent fungus govern the establishment of a mutualistic symbiosis with endobacteria.</title>
        <authorList>
            <person name="Lastovetsky O.A."/>
            <person name="Gaspar M.L."/>
            <person name="Mondo S.J."/>
            <person name="LaButti K.M."/>
            <person name="Sandor L."/>
            <person name="Grigoriev I.V."/>
            <person name="Henry S.A."/>
            <person name="Pawlowska T.E."/>
        </authorList>
    </citation>
    <scope>NUCLEOTIDE SEQUENCE [LARGE SCALE GENOMIC DNA]</scope>
    <source>
        <strain evidence="2">ATCC 52814</strain>
    </source>
</reference>
<dbReference type="VEuPathDB" id="FungiDB:BCV72DRAFT_220424"/>
<dbReference type="GO" id="GO:0005739">
    <property type="term" value="C:mitochondrion"/>
    <property type="evidence" value="ECO:0007669"/>
    <property type="project" value="TreeGrafter"/>
</dbReference>
<dbReference type="GO" id="GO:0032065">
    <property type="term" value="P:maintenance of protein location in cell cortex"/>
    <property type="evidence" value="ECO:0007669"/>
    <property type="project" value="InterPro"/>
</dbReference>
<gene>
    <name evidence="2" type="ORF">BCV72DRAFT_220424</name>
</gene>
<protein>
    <recommendedName>
        <fullName evidence="1">Pleckstrin homology domain-containing protein</fullName>
    </recommendedName>
</protein>